<feature type="domain" description="Phosphatidylinositol-specific phospholipase C X" evidence="7">
    <location>
        <begin position="51"/>
        <end position="191"/>
    </location>
</feature>
<dbReference type="AlphaFoldDB" id="A0A177NN96"/>
<sequence length="370" mass="40759">MKLKSTFAALTFAGIACFSGNVFSGIDTAAYSHDAYIGVYNNVQWMKTLPDTLKLSELSLPGTHDSMARYGDDDIQTQSMSVADQLNSGIRVLDIRCWHKNDNLIISRAGVTQNATYQDVLNAVDDFLAANPSETVIMRVTEDVVGVNNTRSFSDTYNYIVGKFPGLFLDLQGTTNPTLGEMRGKAVLLQNYSGSPIGINYSEIYKQGTVQDNYKLKTNWDLYGKWEQVKAHFMAASTGDANKIYINFLDGGNGSFPYFVASGHSSHETNAAQLLTGLTTLTSPNTYPDFPRVGCLGKLCSIAFLGTNQLSSKFLADLALNYQSINQLYKNLNINLKLTKRMGIVMMDFPGRSLVNNIIAMNEVLLKKTN</sequence>
<dbReference type="Gene3D" id="3.20.20.190">
    <property type="entry name" value="Phosphatidylinositol (PI) phosphodiesterase"/>
    <property type="match status" value="1"/>
</dbReference>
<feature type="signal peptide" evidence="6">
    <location>
        <begin position="1"/>
        <end position="24"/>
    </location>
</feature>
<evidence type="ECO:0000256" key="3">
    <source>
        <dbReference type="ARBA" id="ARBA00019758"/>
    </source>
</evidence>
<dbReference type="GO" id="GO:0004436">
    <property type="term" value="F:phosphatidylinositol diacylglycerol-lyase activity"/>
    <property type="evidence" value="ECO:0007669"/>
    <property type="project" value="UniProtKB-EC"/>
</dbReference>
<dbReference type="InterPro" id="IPR017946">
    <property type="entry name" value="PLC-like_Pdiesterase_TIM-brl"/>
</dbReference>
<feature type="chain" id="PRO_5008069344" description="1-phosphatidylinositol phosphodiesterase" evidence="6">
    <location>
        <begin position="25"/>
        <end position="370"/>
    </location>
</feature>
<dbReference type="OrthoDB" id="7191982at2"/>
<evidence type="ECO:0000313" key="8">
    <source>
        <dbReference type="EMBL" id="OAI19548.1"/>
    </source>
</evidence>
<keyword evidence="9" id="KW-1185">Reference proteome</keyword>
<dbReference type="PROSITE" id="PS50007">
    <property type="entry name" value="PIPLC_X_DOMAIN"/>
    <property type="match status" value="1"/>
</dbReference>
<dbReference type="InterPro" id="IPR051057">
    <property type="entry name" value="PI-PLC_domain"/>
</dbReference>
<evidence type="ECO:0000313" key="9">
    <source>
        <dbReference type="Proteomes" id="UP000077628"/>
    </source>
</evidence>
<dbReference type="PROSITE" id="PS51257">
    <property type="entry name" value="PROKAR_LIPOPROTEIN"/>
    <property type="match status" value="1"/>
</dbReference>
<dbReference type="PANTHER" id="PTHR13593">
    <property type="match status" value="1"/>
</dbReference>
<organism evidence="8 9">
    <name type="scientific">Methylomonas koyamae</name>
    <dbReference type="NCBI Taxonomy" id="702114"/>
    <lineage>
        <taxon>Bacteria</taxon>
        <taxon>Pseudomonadati</taxon>
        <taxon>Pseudomonadota</taxon>
        <taxon>Gammaproteobacteria</taxon>
        <taxon>Methylococcales</taxon>
        <taxon>Methylococcaceae</taxon>
        <taxon>Methylomonas</taxon>
    </lineage>
</organism>
<name>A0A177NN96_9GAMM</name>
<dbReference type="CDD" id="cd08586">
    <property type="entry name" value="PI-PLCc_BcPLC_like"/>
    <property type="match status" value="1"/>
</dbReference>
<dbReference type="GO" id="GO:0006629">
    <property type="term" value="P:lipid metabolic process"/>
    <property type="evidence" value="ECO:0007669"/>
    <property type="project" value="InterPro"/>
</dbReference>
<reference evidence="9" key="1">
    <citation type="submission" date="2016-03" db="EMBL/GenBank/DDBJ databases">
        <authorList>
            <person name="Heylen K."/>
            <person name="De Vos P."/>
            <person name="Vekeman B."/>
        </authorList>
    </citation>
    <scope>NUCLEOTIDE SEQUENCE [LARGE SCALE GENOMIC DNA]</scope>
    <source>
        <strain evidence="9">R-45383</strain>
    </source>
</reference>
<proteinExistence type="predicted"/>
<dbReference type="EMBL" id="LUUK01000156">
    <property type="protein sequence ID" value="OAI19548.1"/>
    <property type="molecule type" value="Genomic_DNA"/>
</dbReference>
<accession>A0A177NN96</accession>
<comment type="catalytic activity">
    <reaction evidence="1">
        <text>a 1,2-diacyl-sn-glycero-3-phospho-(1D-myo-inositol) = 1D-myo-inositol 1,2-cyclic phosphate + a 1,2-diacyl-sn-glycerol</text>
        <dbReference type="Rhea" id="RHEA:17093"/>
        <dbReference type="ChEBI" id="CHEBI:17815"/>
        <dbReference type="ChEBI" id="CHEBI:57880"/>
        <dbReference type="ChEBI" id="CHEBI:58484"/>
        <dbReference type="EC" id="4.6.1.13"/>
    </reaction>
</comment>
<dbReference type="InterPro" id="IPR000909">
    <property type="entry name" value="PLipase_C_PInositol-sp_X_dom"/>
</dbReference>
<dbReference type="SMART" id="SM00148">
    <property type="entry name" value="PLCXc"/>
    <property type="match status" value="1"/>
</dbReference>
<protein>
    <recommendedName>
        <fullName evidence="3">1-phosphatidylinositol phosphodiesterase</fullName>
        <ecNumber evidence="2">4.6.1.13</ecNumber>
    </recommendedName>
    <alternativeName>
        <fullName evidence="4">Phosphatidylinositol diacylglycerol-lyase</fullName>
    </alternativeName>
    <alternativeName>
        <fullName evidence="5">Phosphatidylinositol-specific phospholipase C</fullName>
    </alternativeName>
</protein>
<dbReference type="GO" id="GO:0008081">
    <property type="term" value="F:phosphoric diester hydrolase activity"/>
    <property type="evidence" value="ECO:0007669"/>
    <property type="project" value="InterPro"/>
</dbReference>
<gene>
    <name evidence="8" type="ORF">A1355_04155</name>
</gene>
<keyword evidence="6" id="KW-0732">Signal</keyword>
<dbReference type="Proteomes" id="UP000077628">
    <property type="component" value="Unassembled WGS sequence"/>
</dbReference>
<dbReference type="Pfam" id="PF00388">
    <property type="entry name" value="PI-PLC-X"/>
    <property type="match status" value="1"/>
</dbReference>
<dbReference type="STRING" id="702114.A1355_04155"/>
<evidence type="ECO:0000256" key="5">
    <source>
        <dbReference type="ARBA" id="ARBA00030782"/>
    </source>
</evidence>
<evidence type="ECO:0000256" key="4">
    <source>
        <dbReference type="ARBA" id="ARBA00030474"/>
    </source>
</evidence>
<dbReference type="PANTHER" id="PTHR13593:SF113">
    <property type="entry name" value="SI:DKEY-266F7.9"/>
    <property type="match status" value="1"/>
</dbReference>
<evidence type="ECO:0000256" key="1">
    <source>
        <dbReference type="ARBA" id="ARBA00001316"/>
    </source>
</evidence>
<evidence type="ECO:0000256" key="6">
    <source>
        <dbReference type="SAM" id="SignalP"/>
    </source>
</evidence>
<evidence type="ECO:0000259" key="7">
    <source>
        <dbReference type="SMART" id="SM00148"/>
    </source>
</evidence>
<comment type="caution">
    <text evidence="8">The sequence shown here is derived from an EMBL/GenBank/DDBJ whole genome shotgun (WGS) entry which is preliminary data.</text>
</comment>
<dbReference type="SUPFAM" id="SSF51695">
    <property type="entry name" value="PLC-like phosphodiesterases"/>
    <property type="match status" value="1"/>
</dbReference>
<evidence type="ECO:0000256" key="2">
    <source>
        <dbReference type="ARBA" id="ARBA00012581"/>
    </source>
</evidence>
<dbReference type="RefSeq" id="WP_064027922.1">
    <property type="nucleotide sequence ID" value="NZ_LUUK01000156.1"/>
</dbReference>
<dbReference type="EC" id="4.6.1.13" evidence="2"/>